<organism evidence="2 3">
    <name type="scientific">Nonomuraea longicatena</name>
    <dbReference type="NCBI Taxonomy" id="83682"/>
    <lineage>
        <taxon>Bacteria</taxon>
        <taxon>Bacillati</taxon>
        <taxon>Actinomycetota</taxon>
        <taxon>Actinomycetes</taxon>
        <taxon>Streptosporangiales</taxon>
        <taxon>Streptosporangiaceae</taxon>
        <taxon>Nonomuraea</taxon>
    </lineage>
</organism>
<gene>
    <name evidence="2" type="ORF">GCM10009560_23190</name>
</gene>
<sequence>MTSDRDLAWGPFPLILAGAAVAVLGILFADAEWGAFALGGVLLVAGALRFADYDGMLAIRSRMTDVGLYAGFGFGLVAVAMFLEFGSILKPAVLGLLN</sequence>
<comment type="caution">
    <text evidence="2">The sequence shown here is derived from an EMBL/GenBank/DDBJ whole genome shotgun (WGS) entry which is preliminary data.</text>
</comment>
<keyword evidence="1" id="KW-0472">Membrane</keyword>
<keyword evidence="3" id="KW-1185">Reference proteome</keyword>
<feature type="transmembrane region" description="Helical" evidence="1">
    <location>
        <begin position="63"/>
        <end position="83"/>
    </location>
</feature>
<feature type="transmembrane region" description="Helical" evidence="1">
    <location>
        <begin position="33"/>
        <end position="51"/>
    </location>
</feature>
<evidence type="ECO:0008006" key="4">
    <source>
        <dbReference type="Google" id="ProtNLM"/>
    </source>
</evidence>
<feature type="transmembrane region" description="Helical" evidence="1">
    <location>
        <begin position="7"/>
        <end position="27"/>
    </location>
</feature>
<evidence type="ECO:0000313" key="3">
    <source>
        <dbReference type="Proteomes" id="UP001501578"/>
    </source>
</evidence>
<reference evidence="3" key="1">
    <citation type="journal article" date="2019" name="Int. J. Syst. Evol. Microbiol.">
        <title>The Global Catalogue of Microorganisms (GCM) 10K type strain sequencing project: providing services to taxonomists for standard genome sequencing and annotation.</title>
        <authorList>
            <consortium name="The Broad Institute Genomics Platform"/>
            <consortium name="The Broad Institute Genome Sequencing Center for Infectious Disease"/>
            <person name="Wu L."/>
            <person name="Ma J."/>
        </authorList>
    </citation>
    <scope>NUCLEOTIDE SEQUENCE [LARGE SCALE GENOMIC DNA]</scope>
    <source>
        <strain evidence="3">JCM 11136</strain>
    </source>
</reference>
<accession>A0ABP3ZK19</accession>
<keyword evidence="1" id="KW-1133">Transmembrane helix</keyword>
<dbReference type="InterPro" id="IPR021385">
    <property type="entry name" value="DUF3017"/>
</dbReference>
<name>A0ABP3ZK19_9ACTN</name>
<protein>
    <recommendedName>
        <fullName evidence="4">DUF3017 domain-containing protein</fullName>
    </recommendedName>
</protein>
<evidence type="ECO:0000256" key="1">
    <source>
        <dbReference type="SAM" id="Phobius"/>
    </source>
</evidence>
<dbReference type="RefSeq" id="WP_343949786.1">
    <property type="nucleotide sequence ID" value="NZ_BAAAHQ010000009.1"/>
</dbReference>
<dbReference type="EMBL" id="BAAAHQ010000009">
    <property type="protein sequence ID" value="GAA0923322.1"/>
    <property type="molecule type" value="Genomic_DNA"/>
</dbReference>
<dbReference type="Proteomes" id="UP001501578">
    <property type="component" value="Unassembled WGS sequence"/>
</dbReference>
<dbReference type="Pfam" id="PF11222">
    <property type="entry name" value="DUF3017"/>
    <property type="match status" value="1"/>
</dbReference>
<keyword evidence="1" id="KW-0812">Transmembrane</keyword>
<evidence type="ECO:0000313" key="2">
    <source>
        <dbReference type="EMBL" id="GAA0923322.1"/>
    </source>
</evidence>
<proteinExistence type="predicted"/>